<organism evidence="2 3">
    <name type="scientific">Cryptosporangium aurantiacum</name>
    <dbReference type="NCBI Taxonomy" id="134849"/>
    <lineage>
        <taxon>Bacteria</taxon>
        <taxon>Bacillati</taxon>
        <taxon>Actinomycetota</taxon>
        <taxon>Actinomycetes</taxon>
        <taxon>Cryptosporangiales</taxon>
        <taxon>Cryptosporangiaceae</taxon>
        <taxon>Cryptosporangium</taxon>
    </lineage>
</organism>
<accession>A0A1M7NRF7</accession>
<evidence type="ECO:0000313" key="3">
    <source>
        <dbReference type="Proteomes" id="UP000184440"/>
    </source>
</evidence>
<name>A0A1M7NRF7_9ACTN</name>
<dbReference type="InterPro" id="IPR023286">
    <property type="entry name" value="ABATE_dom_sf"/>
</dbReference>
<evidence type="ECO:0000259" key="1">
    <source>
        <dbReference type="Pfam" id="PF11706"/>
    </source>
</evidence>
<dbReference type="AlphaFoldDB" id="A0A1M7NRF7"/>
<keyword evidence="3" id="KW-1185">Reference proteome</keyword>
<dbReference type="PANTHER" id="PTHR35525">
    <property type="entry name" value="BLL6575 PROTEIN"/>
    <property type="match status" value="1"/>
</dbReference>
<reference evidence="2 3" key="1">
    <citation type="submission" date="2016-11" db="EMBL/GenBank/DDBJ databases">
        <authorList>
            <person name="Jaros S."/>
            <person name="Januszkiewicz K."/>
            <person name="Wedrychowicz H."/>
        </authorList>
    </citation>
    <scope>NUCLEOTIDE SEQUENCE [LARGE SCALE GENOMIC DNA]</scope>
    <source>
        <strain evidence="2 3">DSM 46144</strain>
    </source>
</reference>
<dbReference type="Gene3D" id="1.10.3300.10">
    <property type="entry name" value="Jann2411-like domain"/>
    <property type="match status" value="1"/>
</dbReference>
<dbReference type="RefSeq" id="WP_084740707.1">
    <property type="nucleotide sequence ID" value="NZ_FRCS01000002.1"/>
</dbReference>
<evidence type="ECO:0000313" key="2">
    <source>
        <dbReference type="EMBL" id="SHN06193.1"/>
    </source>
</evidence>
<dbReference type="SUPFAM" id="SSF160904">
    <property type="entry name" value="Jann2411-like"/>
    <property type="match status" value="1"/>
</dbReference>
<feature type="domain" description="Zinc finger CGNR" evidence="1">
    <location>
        <begin position="159"/>
        <end position="203"/>
    </location>
</feature>
<proteinExistence type="predicted"/>
<dbReference type="Proteomes" id="UP000184440">
    <property type="component" value="Unassembled WGS sequence"/>
</dbReference>
<protein>
    <submittedName>
        <fullName evidence="2">Conserved protein containing a Zn-ribbon-like motif, possibly RNA-binding</fullName>
    </submittedName>
</protein>
<dbReference type="EMBL" id="FRCS01000002">
    <property type="protein sequence ID" value="SHN06193.1"/>
    <property type="molecule type" value="Genomic_DNA"/>
</dbReference>
<dbReference type="OrthoDB" id="3211108at2"/>
<dbReference type="Pfam" id="PF07336">
    <property type="entry name" value="ABATE"/>
    <property type="match status" value="1"/>
</dbReference>
<dbReference type="STRING" id="134849.SAMN05443668_102783"/>
<dbReference type="InterPro" id="IPR021005">
    <property type="entry name" value="Znf_CGNR"/>
</dbReference>
<dbReference type="InterPro" id="IPR010852">
    <property type="entry name" value="ABATE"/>
</dbReference>
<dbReference type="PANTHER" id="PTHR35525:SF3">
    <property type="entry name" value="BLL6575 PROTEIN"/>
    <property type="match status" value="1"/>
</dbReference>
<gene>
    <name evidence="2" type="ORF">SAMN05443668_102783</name>
</gene>
<sequence length="210" mass="22494">MAPSDLRIVGGHLALDLVNTVEPRVPGATDFREHLHTPEDLLDWGLRAGLLDAGEAESVRAAWAASPAAGDQALRATHEVREATYGALLSVLGHSADAAPQLEILSLRWAAATARSALVPGGRGQPVRVVVGTTPAALVPDRLVTEAINLLRTVDVRHLRACPLEQGGCGWLFLDHSRNGSRRWCAMEDCGAQAKARRLTERRRAARATT</sequence>
<dbReference type="Pfam" id="PF11706">
    <property type="entry name" value="zf-CGNR"/>
    <property type="match status" value="1"/>
</dbReference>